<accession>G5J174</accession>
<dbReference type="AlphaFoldDB" id="G5J174"/>
<reference evidence="1 2" key="1">
    <citation type="journal article" date="2011" name="Front. Microbiol.">
        <title>Two Strains of Crocosphaera watsonii with Highly Conserved Genomes are Distinguished by Strain-Specific Features.</title>
        <authorList>
            <person name="Bench S.R."/>
            <person name="Ilikchyan I.N."/>
            <person name="Tripp H.J."/>
            <person name="Zehr J.P."/>
        </authorList>
    </citation>
    <scope>NUCLEOTIDE SEQUENCE [LARGE SCALE GENOMIC DNA]</scope>
    <source>
        <strain evidence="1 2">WH 0003</strain>
    </source>
</reference>
<dbReference type="PATRIC" id="fig|423471.3.peg.1160"/>
<comment type="caution">
    <text evidence="1">The sequence shown here is derived from an EMBL/GenBank/DDBJ whole genome shotgun (WGS) entry which is preliminary data.</text>
</comment>
<protein>
    <submittedName>
        <fullName evidence="1">Transposase-like protein, IS607 family</fullName>
    </submittedName>
</protein>
<proteinExistence type="predicted"/>
<gene>
    <name evidence="1" type="ORF">CWATWH0003_1258</name>
</gene>
<name>G5J174_CROWT</name>
<sequence length="181" mass="20602">MTEPTNIYAEDLSTPINSKIKSKRINRKLNQWVKGELQTSLEEIGQQTGSTVKTVCAAYTSQTDFQTGTLLGSRVGDCFYRYNGEVLQSDYNAANVIAHRGTDEEITRYMKYREVRRVLLHRTVRYLHSIGYSVSYATEHGWLSTKFKSEALAVESEYPPMGYRGRLSSAKGEFIQLELPL</sequence>
<evidence type="ECO:0000313" key="2">
    <source>
        <dbReference type="Proteomes" id="UP000003477"/>
    </source>
</evidence>
<dbReference type="RefSeq" id="WP_007308092.1">
    <property type="nucleotide sequence ID" value="NZ_AESD01000204.1"/>
</dbReference>
<organism evidence="1 2">
    <name type="scientific">Crocosphaera watsonii WH 0003</name>
    <dbReference type="NCBI Taxonomy" id="423471"/>
    <lineage>
        <taxon>Bacteria</taxon>
        <taxon>Bacillati</taxon>
        <taxon>Cyanobacteriota</taxon>
        <taxon>Cyanophyceae</taxon>
        <taxon>Oscillatoriophycideae</taxon>
        <taxon>Chroococcales</taxon>
        <taxon>Aphanothecaceae</taxon>
        <taxon>Crocosphaera</taxon>
    </lineage>
</organism>
<dbReference type="GeneID" id="88765086"/>
<dbReference type="EMBL" id="AESD01000204">
    <property type="protein sequence ID" value="EHJ14065.1"/>
    <property type="molecule type" value="Genomic_DNA"/>
</dbReference>
<evidence type="ECO:0000313" key="1">
    <source>
        <dbReference type="EMBL" id="EHJ14065.1"/>
    </source>
</evidence>
<dbReference type="Proteomes" id="UP000003477">
    <property type="component" value="Unassembled WGS sequence"/>
</dbReference>